<dbReference type="PANTHER" id="PTHR47657">
    <property type="entry name" value="STEROL REGULATORY ELEMENT-BINDING PROTEIN ECM22"/>
    <property type="match status" value="1"/>
</dbReference>
<dbReference type="SUPFAM" id="SSF57701">
    <property type="entry name" value="Zn2/Cys6 DNA-binding domain"/>
    <property type="match status" value="1"/>
</dbReference>
<keyword evidence="5" id="KW-1185">Reference proteome</keyword>
<organism evidence="4 5">
    <name type="scientific">Cercophora scortea</name>
    <dbReference type="NCBI Taxonomy" id="314031"/>
    <lineage>
        <taxon>Eukaryota</taxon>
        <taxon>Fungi</taxon>
        <taxon>Dikarya</taxon>
        <taxon>Ascomycota</taxon>
        <taxon>Pezizomycotina</taxon>
        <taxon>Sordariomycetes</taxon>
        <taxon>Sordariomycetidae</taxon>
        <taxon>Sordariales</taxon>
        <taxon>Lasiosphaeriaceae</taxon>
        <taxon>Cercophora</taxon>
    </lineage>
</organism>
<evidence type="ECO:0000256" key="2">
    <source>
        <dbReference type="SAM" id="MobiDB-lite"/>
    </source>
</evidence>
<dbReference type="PROSITE" id="PS50048">
    <property type="entry name" value="ZN2_CY6_FUNGAL_2"/>
    <property type="match status" value="1"/>
</dbReference>
<comment type="caution">
    <text evidence="4">The sequence shown here is derived from an EMBL/GenBank/DDBJ whole genome shotgun (WGS) entry which is preliminary data.</text>
</comment>
<dbReference type="PANTHER" id="PTHR47657:SF14">
    <property type="entry name" value="ZN(2)-C6 FUNGAL-TYPE DOMAIN-CONTAINING PROTEIN"/>
    <property type="match status" value="1"/>
</dbReference>
<dbReference type="EMBL" id="JAUEPO010000002">
    <property type="protein sequence ID" value="KAK3332669.1"/>
    <property type="molecule type" value="Genomic_DNA"/>
</dbReference>
<dbReference type="SMART" id="SM00066">
    <property type="entry name" value="GAL4"/>
    <property type="match status" value="1"/>
</dbReference>
<dbReference type="Proteomes" id="UP001286456">
    <property type="component" value="Unassembled WGS sequence"/>
</dbReference>
<reference evidence="4" key="1">
    <citation type="journal article" date="2023" name="Mol. Phylogenet. Evol.">
        <title>Genome-scale phylogeny and comparative genomics of the fungal order Sordariales.</title>
        <authorList>
            <person name="Hensen N."/>
            <person name="Bonometti L."/>
            <person name="Westerberg I."/>
            <person name="Brannstrom I.O."/>
            <person name="Guillou S."/>
            <person name="Cros-Aarteil S."/>
            <person name="Calhoun S."/>
            <person name="Haridas S."/>
            <person name="Kuo A."/>
            <person name="Mondo S."/>
            <person name="Pangilinan J."/>
            <person name="Riley R."/>
            <person name="LaButti K."/>
            <person name="Andreopoulos B."/>
            <person name="Lipzen A."/>
            <person name="Chen C."/>
            <person name="Yan M."/>
            <person name="Daum C."/>
            <person name="Ng V."/>
            <person name="Clum A."/>
            <person name="Steindorff A."/>
            <person name="Ohm R.A."/>
            <person name="Martin F."/>
            <person name="Silar P."/>
            <person name="Natvig D.O."/>
            <person name="Lalanne C."/>
            <person name="Gautier V."/>
            <person name="Ament-Velasquez S.L."/>
            <person name="Kruys A."/>
            <person name="Hutchinson M.I."/>
            <person name="Powell A.J."/>
            <person name="Barry K."/>
            <person name="Miller A.N."/>
            <person name="Grigoriev I.V."/>
            <person name="Debuchy R."/>
            <person name="Gladieux P."/>
            <person name="Hiltunen Thoren M."/>
            <person name="Johannesson H."/>
        </authorList>
    </citation>
    <scope>NUCLEOTIDE SEQUENCE</scope>
    <source>
        <strain evidence="4">SMH4131-1</strain>
    </source>
</reference>
<dbReference type="Gene3D" id="4.10.240.10">
    <property type="entry name" value="Zn(2)-C6 fungal-type DNA-binding domain"/>
    <property type="match status" value="1"/>
</dbReference>
<dbReference type="InterPro" id="IPR052400">
    <property type="entry name" value="Zn2-C6_fungal_TF"/>
</dbReference>
<keyword evidence="1" id="KW-0539">Nucleus</keyword>
<reference evidence="4" key="2">
    <citation type="submission" date="2023-06" db="EMBL/GenBank/DDBJ databases">
        <authorList>
            <consortium name="Lawrence Berkeley National Laboratory"/>
            <person name="Haridas S."/>
            <person name="Hensen N."/>
            <person name="Bonometti L."/>
            <person name="Westerberg I."/>
            <person name="Brannstrom I.O."/>
            <person name="Guillou S."/>
            <person name="Cros-Aarteil S."/>
            <person name="Calhoun S."/>
            <person name="Kuo A."/>
            <person name="Mondo S."/>
            <person name="Pangilinan J."/>
            <person name="Riley R."/>
            <person name="Labutti K."/>
            <person name="Andreopoulos B."/>
            <person name="Lipzen A."/>
            <person name="Chen C."/>
            <person name="Yanf M."/>
            <person name="Daum C."/>
            <person name="Ng V."/>
            <person name="Clum A."/>
            <person name="Steindorff A."/>
            <person name="Ohm R."/>
            <person name="Martin F."/>
            <person name="Silar P."/>
            <person name="Natvig D."/>
            <person name="Lalanne C."/>
            <person name="Gautier V."/>
            <person name="Ament-Velasquez S.L."/>
            <person name="Kruys A."/>
            <person name="Hutchinson M.I."/>
            <person name="Powell A.J."/>
            <person name="Barry K."/>
            <person name="Miller A.N."/>
            <person name="Grigoriev I.V."/>
            <person name="Debuchy R."/>
            <person name="Gladieux P."/>
            <person name="Thoren M.H."/>
            <person name="Johannesson H."/>
        </authorList>
    </citation>
    <scope>NUCLEOTIDE SEQUENCE</scope>
    <source>
        <strain evidence="4">SMH4131-1</strain>
    </source>
</reference>
<sequence>MESEPPSSLPRSGSGRRAGRPRLYHTKSKAGCNRCRERRVKCNESRPVCNHCHRHGVPCHYSGPPASSQPGPRLVNSSYHYNAAVMSTSASAPSQQLSSSQSPPAFFPYVTGSATFPDDSTSTGSSDISGHSHDFRQRNQYWMLRGLLNFTVATSHTLPGTHIPSVRECWSIQVPELALEHEPLLDELLAFSALHMIRSRGEAESETALHSFRASRLDDALRAHRQSLNFLNRENANATCFTSILLLVDAFATLQDRELDPYSPPVQWLQMVRGARSVFAASFEMVKHDPSASIMAIVRSSADFTDGTSMFTKANLQRFAYLVHGDDMGDGCPLADLPPEILDAYRQTVGYIGAVQASIEAGEHRMGICRRLMSLAALIPAPFIDLVEERRHRALIILAHFFAIAAHVTDIWWVGETPFREVYAIRDNLPASLQHLMAWPLECLAARNGSSIPSTTAA</sequence>
<name>A0AAE0IWW2_9PEZI</name>
<dbReference type="InterPro" id="IPR036864">
    <property type="entry name" value="Zn2-C6_fun-type_DNA-bd_sf"/>
</dbReference>
<dbReference type="PROSITE" id="PS00463">
    <property type="entry name" value="ZN2_CY6_FUNGAL_1"/>
    <property type="match status" value="1"/>
</dbReference>
<evidence type="ECO:0000313" key="4">
    <source>
        <dbReference type="EMBL" id="KAK3332669.1"/>
    </source>
</evidence>
<accession>A0AAE0IWW2</accession>
<evidence type="ECO:0000256" key="1">
    <source>
        <dbReference type="ARBA" id="ARBA00023242"/>
    </source>
</evidence>
<feature type="region of interest" description="Disordered" evidence="2">
    <location>
        <begin position="1"/>
        <end position="24"/>
    </location>
</feature>
<protein>
    <recommendedName>
        <fullName evidence="3">Zn(2)-C6 fungal-type domain-containing protein</fullName>
    </recommendedName>
</protein>
<dbReference type="InterPro" id="IPR001138">
    <property type="entry name" value="Zn2Cys6_DnaBD"/>
</dbReference>
<feature type="domain" description="Zn(2)-C6 fungal-type" evidence="3">
    <location>
        <begin position="31"/>
        <end position="61"/>
    </location>
</feature>
<dbReference type="AlphaFoldDB" id="A0AAE0IWW2"/>
<proteinExistence type="predicted"/>
<dbReference type="Pfam" id="PF00172">
    <property type="entry name" value="Zn_clus"/>
    <property type="match status" value="1"/>
</dbReference>
<gene>
    <name evidence="4" type="ORF">B0T19DRAFT_108811</name>
</gene>
<feature type="compositionally biased region" description="Low complexity" evidence="2">
    <location>
        <begin position="1"/>
        <end position="15"/>
    </location>
</feature>
<dbReference type="GO" id="GO:0008270">
    <property type="term" value="F:zinc ion binding"/>
    <property type="evidence" value="ECO:0007669"/>
    <property type="project" value="InterPro"/>
</dbReference>
<dbReference type="GO" id="GO:0000981">
    <property type="term" value="F:DNA-binding transcription factor activity, RNA polymerase II-specific"/>
    <property type="evidence" value="ECO:0007669"/>
    <property type="project" value="InterPro"/>
</dbReference>
<evidence type="ECO:0000259" key="3">
    <source>
        <dbReference type="PROSITE" id="PS50048"/>
    </source>
</evidence>
<evidence type="ECO:0000313" key="5">
    <source>
        <dbReference type="Proteomes" id="UP001286456"/>
    </source>
</evidence>
<dbReference type="CDD" id="cd00067">
    <property type="entry name" value="GAL4"/>
    <property type="match status" value="1"/>
</dbReference>